<accession>A0A1X0RUG2</accession>
<dbReference type="Proteomes" id="UP000242381">
    <property type="component" value="Unassembled WGS sequence"/>
</dbReference>
<reference evidence="1 2" key="1">
    <citation type="journal article" date="2016" name="Proc. Natl. Acad. Sci. U.S.A.">
        <title>Lipid metabolic changes in an early divergent fungus govern the establishment of a mutualistic symbiosis with endobacteria.</title>
        <authorList>
            <person name="Lastovetsky O.A."/>
            <person name="Gaspar M.L."/>
            <person name="Mondo S.J."/>
            <person name="LaButti K.M."/>
            <person name="Sandor L."/>
            <person name="Grigoriev I.V."/>
            <person name="Henry S.A."/>
            <person name="Pawlowska T.E."/>
        </authorList>
    </citation>
    <scope>NUCLEOTIDE SEQUENCE [LARGE SCALE GENOMIC DNA]</scope>
    <source>
        <strain evidence="1 2">ATCC 11559</strain>
    </source>
</reference>
<evidence type="ECO:0000313" key="1">
    <source>
        <dbReference type="EMBL" id="ORE15518.1"/>
    </source>
</evidence>
<dbReference type="AlphaFoldDB" id="A0A1X0RUG2"/>
<name>A0A1X0RUG2_RHIZD</name>
<sequence>MTLIIKNQPTVQRRNFINCQGKMVRRITKFLFLVLFSSIFFHFLQASTRGGGSIPL</sequence>
<proteinExistence type="predicted"/>
<dbReference type="EMBL" id="KV921420">
    <property type="protein sequence ID" value="ORE15518.1"/>
    <property type="molecule type" value="Genomic_DNA"/>
</dbReference>
<organism evidence="1 2">
    <name type="scientific">Rhizopus microsporus</name>
    <dbReference type="NCBI Taxonomy" id="58291"/>
    <lineage>
        <taxon>Eukaryota</taxon>
        <taxon>Fungi</taxon>
        <taxon>Fungi incertae sedis</taxon>
        <taxon>Mucoromycota</taxon>
        <taxon>Mucoromycotina</taxon>
        <taxon>Mucoromycetes</taxon>
        <taxon>Mucorales</taxon>
        <taxon>Mucorineae</taxon>
        <taxon>Rhizopodaceae</taxon>
        <taxon>Rhizopus</taxon>
    </lineage>
</organism>
<protein>
    <submittedName>
        <fullName evidence="1">Uncharacterized protein</fullName>
    </submittedName>
</protein>
<gene>
    <name evidence="1" type="ORF">BCV71DRAFT_32286</name>
</gene>
<evidence type="ECO:0000313" key="2">
    <source>
        <dbReference type="Proteomes" id="UP000242381"/>
    </source>
</evidence>